<dbReference type="PANTHER" id="PTHR34125:SF7">
    <property type="entry name" value="TRANSMEMBRANE PROTEIN"/>
    <property type="match status" value="1"/>
</dbReference>
<dbReference type="Proteomes" id="UP001642360">
    <property type="component" value="Unassembled WGS sequence"/>
</dbReference>
<keyword evidence="3" id="KW-1185">Reference proteome</keyword>
<protein>
    <submittedName>
        <fullName evidence="2">Uncharacterized protein</fullName>
    </submittedName>
</protein>
<reference evidence="2 3" key="1">
    <citation type="submission" date="2024-02" db="EMBL/GenBank/DDBJ databases">
        <authorList>
            <person name="Vignale AGUSTIN F."/>
            <person name="Sosa J E."/>
            <person name="Modenutti C."/>
        </authorList>
    </citation>
    <scope>NUCLEOTIDE SEQUENCE [LARGE SCALE GENOMIC DNA]</scope>
</reference>
<organism evidence="2 3">
    <name type="scientific">Ilex paraguariensis</name>
    <name type="common">yerba mate</name>
    <dbReference type="NCBI Taxonomy" id="185542"/>
    <lineage>
        <taxon>Eukaryota</taxon>
        <taxon>Viridiplantae</taxon>
        <taxon>Streptophyta</taxon>
        <taxon>Embryophyta</taxon>
        <taxon>Tracheophyta</taxon>
        <taxon>Spermatophyta</taxon>
        <taxon>Magnoliopsida</taxon>
        <taxon>eudicotyledons</taxon>
        <taxon>Gunneridae</taxon>
        <taxon>Pentapetalae</taxon>
        <taxon>asterids</taxon>
        <taxon>campanulids</taxon>
        <taxon>Aquifoliales</taxon>
        <taxon>Aquifoliaceae</taxon>
        <taxon>Ilex</taxon>
    </lineage>
</organism>
<gene>
    <name evidence="2" type="ORF">ILEXP_LOCUS27819</name>
</gene>
<keyword evidence="1" id="KW-0472">Membrane</keyword>
<evidence type="ECO:0000313" key="3">
    <source>
        <dbReference type="Proteomes" id="UP001642360"/>
    </source>
</evidence>
<comment type="caution">
    <text evidence="2">The sequence shown here is derived from an EMBL/GenBank/DDBJ whole genome shotgun (WGS) entry which is preliminary data.</text>
</comment>
<accession>A0ABC8SPK7</accession>
<name>A0ABC8SPK7_9AQUA</name>
<dbReference type="EMBL" id="CAUOFW020003303">
    <property type="protein sequence ID" value="CAK9159136.1"/>
    <property type="molecule type" value="Genomic_DNA"/>
</dbReference>
<proteinExistence type="predicted"/>
<evidence type="ECO:0000313" key="2">
    <source>
        <dbReference type="EMBL" id="CAK9159136.1"/>
    </source>
</evidence>
<keyword evidence="1" id="KW-1133">Transmembrane helix</keyword>
<keyword evidence="1" id="KW-0812">Transmembrane</keyword>
<evidence type="ECO:0000256" key="1">
    <source>
        <dbReference type="SAM" id="Phobius"/>
    </source>
</evidence>
<dbReference type="PANTHER" id="PTHR34125">
    <property type="entry name" value="OS01G0762900 PROTEIN"/>
    <property type="match status" value="1"/>
</dbReference>
<sequence length="101" mass="10587">MVNSNSSNLEVHPGFDAILKRKAFLGFWPLLVSTTLFLVAIVVSGQISSPTIEVSSEKVGERILDYVAGQLNDFRAGGGGLVDIGGGEVEANALEVVGEIV</sequence>
<dbReference type="AlphaFoldDB" id="A0ABC8SPK7"/>
<feature type="transmembrane region" description="Helical" evidence="1">
    <location>
        <begin position="23"/>
        <end position="43"/>
    </location>
</feature>